<keyword evidence="3 8" id="KW-0812">Transmembrane</keyword>
<feature type="transmembrane region" description="Helical" evidence="8">
    <location>
        <begin position="179"/>
        <end position="196"/>
    </location>
</feature>
<keyword evidence="6 8" id="KW-1133">Transmembrane helix</keyword>
<dbReference type="PROSITE" id="PS50893">
    <property type="entry name" value="ABC_TRANSPORTER_2"/>
    <property type="match status" value="1"/>
</dbReference>
<dbReference type="GO" id="GO:0016887">
    <property type="term" value="F:ATP hydrolysis activity"/>
    <property type="evidence" value="ECO:0007669"/>
    <property type="project" value="InterPro"/>
</dbReference>
<dbReference type="InterPro" id="IPR003439">
    <property type="entry name" value="ABC_transporter-like_ATP-bd"/>
</dbReference>
<comment type="subcellular location">
    <subcellularLocation>
        <location evidence="1">Cell membrane</location>
        <topology evidence="1">Multi-pass membrane protein</topology>
    </subcellularLocation>
</comment>
<dbReference type="PANTHER" id="PTHR24221:SF654">
    <property type="entry name" value="ATP-BINDING CASSETTE SUB-FAMILY B MEMBER 6"/>
    <property type="match status" value="1"/>
</dbReference>
<dbReference type="Pfam" id="PF00664">
    <property type="entry name" value="ABC_membrane"/>
    <property type="match status" value="1"/>
</dbReference>
<dbReference type="SMART" id="SM00382">
    <property type="entry name" value="AAA"/>
    <property type="match status" value="1"/>
</dbReference>
<evidence type="ECO:0000256" key="8">
    <source>
        <dbReference type="SAM" id="Phobius"/>
    </source>
</evidence>
<keyword evidence="7 8" id="KW-0472">Membrane</keyword>
<evidence type="ECO:0000256" key="6">
    <source>
        <dbReference type="ARBA" id="ARBA00022989"/>
    </source>
</evidence>
<dbReference type="EMBL" id="FNGO01000001">
    <property type="protein sequence ID" value="SDL06543.1"/>
    <property type="molecule type" value="Genomic_DNA"/>
</dbReference>
<evidence type="ECO:0000256" key="7">
    <source>
        <dbReference type="ARBA" id="ARBA00023136"/>
    </source>
</evidence>
<dbReference type="PROSITE" id="PS00211">
    <property type="entry name" value="ABC_TRANSPORTER_1"/>
    <property type="match status" value="1"/>
</dbReference>
<evidence type="ECO:0000256" key="2">
    <source>
        <dbReference type="ARBA" id="ARBA00022448"/>
    </source>
</evidence>
<feature type="transmembrane region" description="Helical" evidence="8">
    <location>
        <begin position="37"/>
        <end position="58"/>
    </location>
</feature>
<dbReference type="OrthoDB" id="9762778at2"/>
<dbReference type="InterPro" id="IPR027417">
    <property type="entry name" value="P-loop_NTPase"/>
</dbReference>
<dbReference type="SUPFAM" id="SSF90123">
    <property type="entry name" value="ABC transporter transmembrane region"/>
    <property type="match status" value="1"/>
</dbReference>
<dbReference type="CDD" id="cd18549">
    <property type="entry name" value="ABC_6TM_YwjA_like"/>
    <property type="match status" value="1"/>
</dbReference>
<dbReference type="PANTHER" id="PTHR24221">
    <property type="entry name" value="ATP-BINDING CASSETTE SUB-FAMILY B"/>
    <property type="match status" value="1"/>
</dbReference>
<accession>A0A1G9H1V7</accession>
<dbReference type="GO" id="GO:0005524">
    <property type="term" value="F:ATP binding"/>
    <property type="evidence" value="ECO:0007669"/>
    <property type="project" value="UniProtKB-KW"/>
</dbReference>
<evidence type="ECO:0000256" key="5">
    <source>
        <dbReference type="ARBA" id="ARBA00022840"/>
    </source>
</evidence>
<dbReference type="SUPFAM" id="SSF52540">
    <property type="entry name" value="P-loop containing nucleoside triphosphate hydrolases"/>
    <property type="match status" value="1"/>
</dbReference>
<evidence type="ECO:0000313" key="11">
    <source>
        <dbReference type="EMBL" id="SDL06543.1"/>
    </source>
</evidence>
<protein>
    <submittedName>
        <fullName evidence="11">ATP-binding cassette, subfamily B</fullName>
    </submittedName>
</protein>
<dbReference type="Proteomes" id="UP000199476">
    <property type="component" value="Unassembled WGS sequence"/>
</dbReference>
<dbReference type="Gene3D" id="1.20.1560.10">
    <property type="entry name" value="ABC transporter type 1, transmembrane domain"/>
    <property type="match status" value="1"/>
</dbReference>
<dbReference type="GO" id="GO:0140359">
    <property type="term" value="F:ABC-type transporter activity"/>
    <property type="evidence" value="ECO:0007669"/>
    <property type="project" value="InterPro"/>
</dbReference>
<keyword evidence="2" id="KW-0813">Transport</keyword>
<evidence type="ECO:0000259" key="10">
    <source>
        <dbReference type="PROSITE" id="PS50929"/>
    </source>
</evidence>
<dbReference type="AlphaFoldDB" id="A0A1G9H1V7"/>
<keyword evidence="5 11" id="KW-0067">ATP-binding</keyword>
<dbReference type="InterPro" id="IPR011527">
    <property type="entry name" value="ABC1_TM_dom"/>
</dbReference>
<organism evidence="11 12">
    <name type="scientific">Halarsenatibacter silvermanii</name>
    <dbReference type="NCBI Taxonomy" id="321763"/>
    <lineage>
        <taxon>Bacteria</taxon>
        <taxon>Bacillati</taxon>
        <taxon>Bacillota</taxon>
        <taxon>Clostridia</taxon>
        <taxon>Halanaerobiales</taxon>
        <taxon>Halarsenatibacteraceae</taxon>
        <taxon>Halarsenatibacter</taxon>
    </lineage>
</organism>
<keyword evidence="4" id="KW-0547">Nucleotide-binding</keyword>
<dbReference type="InterPro" id="IPR017871">
    <property type="entry name" value="ABC_transporter-like_CS"/>
</dbReference>
<dbReference type="PROSITE" id="PS50929">
    <property type="entry name" value="ABC_TM1F"/>
    <property type="match status" value="1"/>
</dbReference>
<evidence type="ECO:0000256" key="1">
    <source>
        <dbReference type="ARBA" id="ARBA00004651"/>
    </source>
</evidence>
<dbReference type="Gene3D" id="3.40.50.300">
    <property type="entry name" value="P-loop containing nucleotide triphosphate hydrolases"/>
    <property type="match status" value="1"/>
</dbReference>
<evidence type="ECO:0000313" key="12">
    <source>
        <dbReference type="Proteomes" id="UP000199476"/>
    </source>
</evidence>
<reference evidence="11 12" key="1">
    <citation type="submission" date="2016-10" db="EMBL/GenBank/DDBJ databases">
        <authorList>
            <person name="de Groot N.N."/>
        </authorList>
    </citation>
    <scope>NUCLEOTIDE SEQUENCE [LARGE SCALE GENOMIC DNA]</scope>
    <source>
        <strain evidence="11 12">SLAS-1</strain>
    </source>
</reference>
<dbReference type="Pfam" id="PF00005">
    <property type="entry name" value="ABC_tran"/>
    <property type="match status" value="1"/>
</dbReference>
<name>A0A1G9H1V7_9FIRM</name>
<dbReference type="InterPro" id="IPR036640">
    <property type="entry name" value="ABC1_TM_sf"/>
</dbReference>
<keyword evidence="12" id="KW-1185">Reference proteome</keyword>
<dbReference type="InterPro" id="IPR039421">
    <property type="entry name" value="Type_1_exporter"/>
</dbReference>
<dbReference type="RefSeq" id="WP_089757542.1">
    <property type="nucleotide sequence ID" value="NZ_FNGO01000001.1"/>
</dbReference>
<feature type="transmembrane region" description="Helical" evidence="8">
    <location>
        <begin position="70"/>
        <end position="91"/>
    </location>
</feature>
<dbReference type="STRING" id="321763.SAMN04488692_10169"/>
<sequence>MSACEDASSDEGNYDYTYKEMLGRFYRIHLKNYRNDFIKVQFLHIVAAVLLLIPPLIMREIIDEAIPNQNFGRLGMLVGAALVIFIARALVRKHTIYHGHRIAQESVRDMRNDLYQHYQRLSMNFHDRKKTGELMSRIIDDLNKLQEFVHHGPEAVINSLVLIGGTVLIMLYMSVSLTLVTLIFVPALYIFSRLLIQRMHEAFRETREAKADISDRLEDNLAGIKVIKAFVSEREELERFQETTQEHTDKRLNAIKYISLLFPGSRLLNSMGVLIVLGFGGYLTALGTITVGTIVSFYAYLQQFRAPILRMVHMTEDLSRFFASMERYYKHMERTPEIESESVGVPKPPSFEGRVEFEDVNFCYEEEEQVLKGVSFAADPRQTIALVGPSGAGKTTIVRLMPRLYGLDSGSIRIDGSDIRGFSVRELRSAFAMVMQDDYLFSDSVAENIAYGKPGADEDEIIEAARAANAHNFIVNDLPEGYDTQVGQRGLRLSGGQRQRVSIARAFLKNPQILILDEATSSVDLETEKLIQEAIERLTEHRTTFVIAHRLATIVDADEILFVEDGRIKERGSHKELVARGGDYYRFYEMQFEEGSEKTASLS</sequence>
<feature type="domain" description="ABC transporter" evidence="9">
    <location>
        <begin position="355"/>
        <end position="590"/>
    </location>
</feature>
<evidence type="ECO:0000256" key="3">
    <source>
        <dbReference type="ARBA" id="ARBA00022692"/>
    </source>
</evidence>
<feature type="transmembrane region" description="Helical" evidence="8">
    <location>
        <begin position="155"/>
        <end position="173"/>
    </location>
</feature>
<evidence type="ECO:0000259" key="9">
    <source>
        <dbReference type="PROSITE" id="PS50893"/>
    </source>
</evidence>
<dbReference type="InterPro" id="IPR003593">
    <property type="entry name" value="AAA+_ATPase"/>
</dbReference>
<feature type="transmembrane region" description="Helical" evidence="8">
    <location>
        <begin position="282"/>
        <end position="301"/>
    </location>
</feature>
<proteinExistence type="predicted"/>
<dbReference type="FunFam" id="3.40.50.300:FF:000287">
    <property type="entry name" value="Multidrug ABC transporter ATP-binding protein"/>
    <property type="match status" value="1"/>
</dbReference>
<feature type="domain" description="ABC transmembrane type-1" evidence="10">
    <location>
        <begin position="42"/>
        <end position="320"/>
    </location>
</feature>
<dbReference type="GO" id="GO:0005886">
    <property type="term" value="C:plasma membrane"/>
    <property type="evidence" value="ECO:0007669"/>
    <property type="project" value="UniProtKB-SubCell"/>
</dbReference>
<evidence type="ECO:0000256" key="4">
    <source>
        <dbReference type="ARBA" id="ARBA00022741"/>
    </source>
</evidence>
<gene>
    <name evidence="11" type="ORF">SAMN04488692_10169</name>
</gene>